<protein>
    <submittedName>
        <fullName evidence="2">Uncharacterized protein</fullName>
    </submittedName>
</protein>
<accession>F8H8B5</accession>
<gene>
    <name evidence="2" type="ordered locus">PSTAB_3003</name>
</gene>
<dbReference type="EMBL" id="CP002881">
    <property type="protein sequence ID" value="AEJ06284.1"/>
    <property type="molecule type" value="Genomic_DNA"/>
</dbReference>
<proteinExistence type="predicted"/>
<feature type="region of interest" description="Disordered" evidence="1">
    <location>
        <begin position="1"/>
        <end position="58"/>
    </location>
</feature>
<reference key="2">
    <citation type="submission" date="2011-06" db="EMBL/GenBank/DDBJ databases">
        <title>Complete Genome Sequence of Pseudomonas stutzeri Strain CGMCC 1.1803.</title>
        <authorList>
            <person name="Yan Y."/>
            <person name="Chen M."/>
            <person name="Lu W."/>
            <person name="Zhang W."/>
            <person name="Ping S."/>
            <person name="Lin M."/>
        </authorList>
    </citation>
    <scope>NUCLEOTIDE SEQUENCE</scope>
    <source>
        <strain>ATCC 17588</strain>
    </source>
</reference>
<dbReference type="AlphaFoldDB" id="F8H8B5"/>
<evidence type="ECO:0000313" key="2">
    <source>
        <dbReference type="EMBL" id="AEJ06284.1"/>
    </source>
</evidence>
<dbReference type="HOGENOM" id="CLU_2603449_0_0_6"/>
<reference evidence="2 3" key="1">
    <citation type="journal article" date="2011" name="J. Bacteriol.">
        <title>Complete Genome Sequence of the Type Strain Pseudomonas stutzeri CGMCC 1.1803.</title>
        <authorList>
            <person name="Chen M."/>
            <person name="Yan Y."/>
            <person name="Zhang W."/>
            <person name="Lu W."/>
            <person name="Wang J."/>
            <person name="Ping S."/>
            <person name="Lin M."/>
        </authorList>
    </citation>
    <scope>NUCLEOTIDE SEQUENCE [LARGE SCALE GENOMIC DNA]</scope>
    <source>
        <strain evidence="3">ATCC 17588 / DSM 5190 / CCUG 11256 / JCM 5965 / LMG 11199 / NCIMB 11358 / Stanier 221</strain>
    </source>
</reference>
<evidence type="ECO:0000256" key="1">
    <source>
        <dbReference type="SAM" id="MobiDB-lite"/>
    </source>
</evidence>
<organism evidence="2 3">
    <name type="scientific">Stutzerimonas stutzeri (strain ATCC 17588 / DSM 5190 / CCUG 11256 / JCM 5965 / LMG 11199 / NBRC 14165 / NCIMB 11358 / Stanier 221)</name>
    <name type="common">Pseudomonas stutzeri</name>
    <dbReference type="NCBI Taxonomy" id="96563"/>
    <lineage>
        <taxon>Bacteria</taxon>
        <taxon>Pseudomonadati</taxon>
        <taxon>Pseudomonadota</taxon>
        <taxon>Gammaproteobacteria</taxon>
        <taxon>Pseudomonadales</taxon>
        <taxon>Pseudomonadaceae</taxon>
        <taxon>Stutzerimonas</taxon>
    </lineage>
</organism>
<dbReference type="KEGG" id="psz:PSTAB_3003"/>
<evidence type="ECO:0000313" key="3">
    <source>
        <dbReference type="Proteomes" id="UP000008932"/>
    </source>
</evidence>
<reference evidence="3" key="3">
    <citation type="submission" date="2011-06" db="EMBL/GenBank/DDBJ databases">
        <title>Complete genome sequence of Pseudomonas stutzeri strain CGMCC 1.1803.</title>
        <authorList>
            <person name="Yan Y."/>
            <person name="Chen M."/>
            <person name="Lu W."/>
            <person name="Zhang W."/>
            <person name="Ping S."/>
            <person name="Lin M."/>
        </authorList>
    </citation>
    <scope>NUCLEOTIDE SEQUENCE [LARGE SCALE GENOMIC DNA]</scope>
    <source>
        <strain evidence="3">ATCC 17588 / DSM 5190 / CCUG 11256 / JCM 5965 / LMG 11199 / NCIMB 11358 / Stanier 221</strain>
    </source>
</reference>
<name>F8H8B5_STUS2</name>
<dbReference type="Proteomes" id="UP000008932">
    <property type="component" value="Chromosome"/>
</dbReference>
<feature type="compositionally biased region" description="Low complexity" evidence="1">
    <location>
        <begin position="13"/>
        <end position="24"/>
    </location>
</feature>
<sequence>MSGPRTAGSGELSRSVSRRNSPSRINHRCESFITASRGPAPGQAQPMPLECSPSARHRPVRIARAASIHRAQHPVRRPA</sequence>